<evidence type="ECO:0000313" key="1">
    <source>
        <dbReference type="EMBL" id="BCF88020.1"/>
    </source>
</evidence>
<proteinExistence type="predicted"/>
<keyword evidence="2" id="KW-1185">Reference proteome</keyword>
<dbReference type="EMBL" id="AP023174">
    <property type="protein sequence ID" value="BCF88020.1"/>
    <property type="molecule type" value="Genomic_DNA"/>
</dbReference>
<reference evidence="1 2" key="1">
    <citation type="journal article" date="2020" name="Genes (Basel)">
        <title>Genomic Comparison of Insect Gut Symbionts from Divergent Burkholderia Subclades.</title>
        <authorList>
            <person name="Takeshita K."/>
            <person name="Kikuchi Y."/>
        </authorList>
    </citation>
    <scope>NUCLEOTIDE SEQUENCE [LARGE SCALE GENOMIC DNA]</scope>
    <source>
        <strain evidence="1 2">PGU16</strain>
    </source>
</reference>
<name>A0A7I8BII1_9BURK</name>
<organism evidence="1 2">
    <name type="scientific">Paraburkholderia largidicola</name>
    <dbReference type="NCBI Taxonomy" id="3014751"/>
    <lineage>
        <taxon>Bacteria</taxon>
        <taxon>Pseudomonadati</taxon>
        <taxon>Pseudomonadota</taxon>
        <taxon>Betaproteobacteria</taxon>
        <taxon>Burkholderiales</taxon>
        <taxon>Burkholderiaceae</taxon>
        <taxon>Paraburkholderia</taxon>
    </lineage>
</organism>
<accession>A0A7I8BII1</accession>
<dbReference type="KEGG" id="plad:PPGU16_10870"/>
<gene>
    <name evidence="1" type="ORF">PPGU16_10870</name>
</gene>
<sequence length="178" mass="20152">MQDLQRDLAAFFVDRSRQLAVIVQIEDRVQRAAEWQQPAFAIRRDAARDDEARAAFGALAKVGGELRIVPEAVLHARMHRTHHHAVAQAREAQIEFGQEPWVRHARHHVKLGPLERYTRVRAKPPRENSNRLPTPDSESRFYSSVVGNDHRGTAIAVRNRPIDAGKSILKALADLVDI</sequence>
<dbReference type="AlphaFoldDB" id="A0A7I8BII1"/>
<evidence type="ECO:0000313" key="2">
    <source>
        <dbReference type="Proteomes" id="UP000510888"/>
    </source>
</evidence>
<protein>
    <submittedName>
        <fullName evidence="1">Uncharacterized protein</fullName>
    </submittedName>
</protein>
<dbReference type="Proteomes" id="UP000510888">
    <property type="component" value="Chromosome 1"/>
</dbReference>